<accession>A0AA94HU24</accession>
<evidence type="ECO:0000313" key="2">
    <source>
        <dbReference type="EMBL" id="SFW62496.1"/>
    </source>
</evidence>
<dbReference type="AlphaFoldDB" id="A0AA94HU24"/>
<protein>
    <recommendedName>
        <fullName evidence="4">Carboxypeptidase regulatory-like domain-containing protein</fullName>
    </recommendedName>
</protein>
<sequence>MKNLFLAAVLGLTMLFATAAMAHSPLCSCFDNGDGTITCEGGFSDGSSASGVKMLVVDGSGNTLLEGKMNKDSEYNFKKPEGAYKVIFDAGDGHKLEVDGSKIVQ</sequence>
<feature type="signal peptide" evidence="1">
    <location>
        <begin position="1"/>
        <end position="22"/>
    </location>
</feature>
<dbReference type="Proteomes" id="UP000182680">
    <property type="component" value="Unassembled WGS sequence"/>
</dbReference>
<reference evidence="3" key="1">
    <citation type="submission" date="2016-11" db="EMBL/GenBank/DDBJ databases">
        <authorList>
            <person name="Jaros S."/>
            <person name="Januszkiewicz K."/>
            <person name="Wedrychowicz H."/>
        </authorList>
    </citation>
    <scope>NUCLEOTIDE SEQUENCE [LARGE SCALE GENOMIC DNA]</scope>
    <source>
        <strain evidence="3">DSM 7057</strain>
    </source>
</reference>
<feature type="chain" id="PRO_5041666107" description="Carboxypeptidase regulatory-like domain-containing protein" evidence="1">
    <location>
        <begin position="23"/>
        <end position="105"/>
    </location>
</feature>
<evidence type="ECO:0008006" key="4">
    <source>
        <dbReference type="Google" id="ProtNLM"/>
    </source>
</evidence>
<name>A0AA94HU24_DESDE</name>
<keyword evidence="1" id="KW-0732">Signal</keyword>
<proteinExistence type="predicted"/>
<comment type="caution">
    <text evidence="2">The sequence shown here is derived from an EMBL/GenBank/DDBJ whole genome shotgun (WGS) entry which is preliminary data.</text>
</comment>
<organism evidence="2 3">
    <name type="scientific">Desulfovibrio desulfuricans</name>
    <dbReference type="NCBI Taxonomy" id="876"/>
    <lineage>
        <taxon>Bacteria</taxon>
        <taxon>Pseudomonadati</taxon>
        <taxon>Thermodesulfobacteriota</taxon>
        <taxon>Desulfovibrionia</taxon>
        <taxon>Desulfovibrionales</taxon>
        <taxon>Desulfovibrionaceae</taxon>
        <taxon>Desulfovibrio</taxon>
    </lineage>
</organism>
<dbReference type="EMBL" id="FPIW01000046">
    <property type="protein sequence ID" value="SFW62496.1"/>
    <property type="molecule type" value="Genomic_DNA"/>
</dbReference>
<dbReference type="RefSeq" id="WP_072312206.1">
    <property type="nucleotide sequence ID" value="NZ_FPIW01000046.1"/>
</dbReference>
<gene>
    <name evidence="2" type="ORF">SAMN02910291_02164</name>
</gene>
<evidence type="ECO:0000313" key="3">
    <source>
        <dbReference type="Proteomes" id="UP000182680"/>
    </source>
</evidence>
<evidence type="ECO:0000256" key="1">
    <source>
        <dbReference type="SAM" id="SignalP"/>
    </source>
</evidence>